<dbReference type="Proteomes" id="UP000485058">
    <property type="component" value="Unassembled WGS sequence"/>
</dbReference>
<sequence>MSTCTMLRVLLLLRRSFMVVYYKLQQMSSPLSHFPFLSRRKVGFISSPLLPGHAQKHPAAIKRQEIRKSRSRVLALRWLRPVKSMAKRSQVRSLMCSTSNNNIIRL</sequence>
<organism evidence="2 3">
    <name type="scientific">Haematococcus lacustris</name>
    <name type="common">Green alga</name>
    <name type="synonym">Haematococcus pluvialis</name>
    <dbReference type="NCBI Taxonomy" id="44745"/>
    <lineage>
        <taxon>Eukaryota</taxon>
        <taxon>Viridiplantae</taxon>
        <taxon>Chlorophyta</taxon>
        <taxon>core chlorophytes</taxon>
        <taxon>Chlorophyceae</taxon>
        <taxon>CS clade</taxon>
        <taxon>Chlamydomonadales</taxon>
        <taxon>Haematococcaceae</taxon>
        <taxon>Haematococcus</taxon>
    </lineage>
</organism>
<protein>
    <recommendedName>
        <fullName evidence="4">Secreted protein</fullName>
    </recommendedName>
</protein>
<feature type="non-terminal residue" evidence="2">
    <location>
        <position position="1"/>
    </location>
</feature>
<gene>
    <name evidence="2" type="ORF">HaLaN_24850</name>
</gene>
<evidence type="ECO:0000256" key="1">
    <source>
        <dbReference type="SAM" id="SignalP"/>
    </source>
</evidence>
<comment type="caution">
    <text evidence="2">The sequence shown here is derived from an EMBL/GenBank/DDBJ whole genome shotgun (WGS) entry which is preliminary data.</text>
</comment>
<name>A0A699ZUW8_HAELA</name>
<keyword evidence="3" id="KW-1185">Reference proteome</keyword>
<accession>A0A699ZUW8</accession>
<feature type="chain" id="PRO_5025578016" description="Secreted protein" evidence="1">
    <location>
        <begin position="19"/>
        <end position="106"/>
    </location>
</feature>
<reference evidence="2 3" key="1">
    <citation type="submission" date="2020-02" db="EMBL/GenBank/DDBJ databases">
        <title>Draft genome sequence of Haematococcus lacustris strain NIES-144.</title>
        <authorList>
            <person name="Morimoto D."/>
            <person name="Nakagawa S."/>
            <person name="Yoshida T."/>
            <person name="Sawayama S."/>
        </authorList>
    </citation>
    <scope>NUCLEOTIDE SEQUENCE [LARGE SCALE GENOMIC DNA]</scope>
    <source>
        <strain evidence="2 3">NIES-144</strain>
    </source>
</reference>
<dbReference type="EMBL" id="BLLF01003197">
    <property type="protein sequence ID" value="GFH26667.1"/>
    <property type="molecule type" value="Genomic_DNA"/>
</dbReference>
<evidence type="ECO:0008006" key="4">
    <source>
        <dbReference type="Google" id="ProtNLM"/>
    </source>
</evidence>
<keyword evidence="1" id="KW-0732">Signal</keyword>
<evidence type="ECO:0000313" key="3">
    <source>
        <dbReference type="Proteomes" id="UP000485058"/>
    </source>
</evidence>
<proteinExistence type="predicted"/>
<feature type="signal peptide" evidence="1">
    <location>
        <begin position="1"/>
        <end position="18"/>
    </location>
</feature>
<evidence type="ECO:0000313" key="2">
    <source>
        <dbReference type="EMBL" id="GFH26667.1"/>
    </source>
</evidence>
<dbReference type="AlphaFoldDB" id="A0A699ZUW8"/>